<evidence type="ECO:0000256" key="5">
    <source>
        <dbReference type="SAM" id="MobiDB-lite"/>
    </source>
</evidence>
<keyword evidence="3" id="KW-0862">Zinc</keyword>
<reference evidence="7" key="1">
    <citation type="submission" date="2021-01" db="EMBL/GenBank/DDBJ databases">
        <authorList>
            <person name="Corre E."/>
            <person name="Pelletier E."/>
            <person name="Niang G."/>
            <person name="Scheremetjew M."/>
            <person name="Finn R."/>
            <person name="Kale V."/>
            <person name="Holt S."/>
            <person name="Cochrane G."/>
            <person name="Meng A."/>
            <person name="Brown T."/>
            <person name="Cohen L."/>
        </authorList>
    </citation>
    <scope>NUCLEOTIDE SEQUENCE</scope>
    <source>
        <strain evidence="7">CCMP645</strain>
    </source>
</reference>
<dbReference type="SUPFAM" id="SSF57850">
    <property type="entry name" value="RING/U-box"/>
    <property type="match status" value="1"/>
</dbReference>
<evidence type="ECO:0000256" key="2">
    <source>
        <dbReference type="ARBA" id="ARBA00022771"/>
    </source>
</evidence>
<keyword evidence="1" id="KW-0479">Metal-binding</keyword>
<dbReference type="SMART" id="SM00184">
    <property type="entry name" value="RING"/>
    <property type="match status" value="1"/>
</dbReference>
<dbReference type="PANTHER" id="PTHR45969:SF69">
    <property type="entry name" value="FINGER DOMAIN PROTEIN, PUTATIVE (AFU_ORTHOLOGUE AFUA_3G12190)-RELATED"/>
    <property type="match status" value="1"/>
</dbReference>
<feature type="compositionally biased region" description="Polar residues" evidence="5">
    <location>
        <begin position="333"/>
        <end position="343"/>
    </location>
</feature>
<feature type="domain" description="RING-type" evidence="6">
    <location>
        <begin position="122"/>
        <end position="167"/>
    </location>
</feature>
<name>A0A7S4B8V4_CHRCT</name>
<dbReference type="GO" id="GO:0016567">
    <property type="term" value="P:protein ubiquitination"/>
    <property type="evidence" value="ECO:0007669"/>
    <property type="project" value="TreeGrafter"/>
</dbReference>
<sequence length="414" mass="43343">MVVGQAEPAEADSWTSGADAPVHTIPGNMDDLGPTRVSAERASQGSRVDADARDQVEPGTQGRSRTMGTLNAFRDALNFFGASVFLNANNDRPRLSIFSPSTRAANARSLEASPTQPVDDDCPICLAPLAEDCVATPCKHTFHAECLRAHALASHAPGMRARCPLCRAPIEARMPVEARAASGRPIETVGVPEEGARCHFDRAYTFTSLGDFRRPRMLYLLTCNEDRKTPSSSVMWTLEAQVPVTVYLNFRSSTHASAAGVPQWLRQGGWRPSALRSTVSTGIPNGPYSGPVFEKECEPGSVALYGSNCWEGTYFVFVQMRAATTPAGTAQAVTAPFNGNETGSDGGADEVDDAGEVDDTAREANDGGGGVGIGDADDGVGGGDGAVGGGDASGVTTREVEDRGGSSRAASNQS</sequence>
<dbReference type="PROSITE" id="PS50089">
    <property type="entry name" value="ZF_RING_2"/>
    <property type="match status" value="1"/>
</dbReference>
<feature type="compositionally biased region" description="Gly residues" evidence="5">
    <location>
        <begin position="366"/>
        <end position="392"/>
    </location>
</feature>
<evidence type="ECO:0000256" key="3">
    <source>
        <dbReference type="ARBA" id="ARBA00022833"/>
    </source>
</evidence>
<gene>
    <name evidence="7" type="ORF">PCAR00345_LOCUS10810</name>
</gene>
<dbReference type="GO" id="GO:0061630">
    <property type="term" value="F:ubiquitin protein ligase activity"/>
    <property type="evidence" value="ECO:0007669"/>
    <property type="project" value="TreeGrafter"/>
</dbReference>
<dbReference type="GO" id="GO:0008270">
    <property type="term" value="F:zinc ion binding"/>
    <property type="evidence" value="ECO:0007669"/>
    <property type="project" value="UniProtKB-KW"/>
</dbReference>
<accession>A0A7S4B8V4</accession>
<proteinExistence type="predicted"/>
<feature type="region of interest" description="Disordered" evidence="5">
    <location>
        <begin position="333"/>
        <end position="414"/>
    </location>
</feature>
<evidence type="ECO:0000256" key="4">
    <source>
        <dbReference type="PROSITE-ProRule" id="PRU00175"/>
    </source>
</evidence>
<evidence type="ECO:0000313" key="7">
    <source>
        <dbReference type="EMBL" id="CAE0758216.1"/>
    </source>
</evidence>
<feature type="region of interest" description="Disordered" evidence="5">
    <location>
        <begin position="1"/>
        <end position="67"/>
    </location>
</feature>
<dbReference type="AlphaFoldDB" id="A0A7S4B8V4"/>
<evidence type="ECO:0000256" key="1">
    <source>
        <dbReference type="ARBA" id="ARBA00022723"/>
    </source>
</evidence>
<dbReference type="InterPro" id="IPR001841">
    <property type="entry name" value="Znf_RING"/>
</dbReference>
<organism evidence="7">
    <name type="scientific">Chrysotila carterae</name>
    <name type="common">Marine alga</name>
    <name type="synonym">Syracosphaera carterae</name>
    <dbReference type="NCBI Taxonomy" id="13221"/>
    <lineage>
        <taxon>Eukaryota</taxon>
        <taxon>Haptista</taxon>
        <taxon>Haptophyta</taxon>
        <taxon>Prymnesiophyceae</taxon>
        <taxon>Isochrysidales</taxon>
        <taxon>Isochrysidaceae</taxon>
        <taxon>Chrysotila</taxon>
    </lineage>
</organism>
<dbReference type="Pfam" id="PF13639">
    <property type="entry name" value="zf-RING_2"/>
    <property type="match status" value="1"/>
</dbReference>
<evidence type="ECO:0000259" key="6">
    <source>
        <dbReference type="PROSITE" id="PS50089"/>
    </source>
</evidence>
<protein>
    <recommendedName>
        <fullName evidence="6">RING-type domain-containing protein</fullName>
    </recommendedName>
</protein>
<dbReference type="Gene3D" id="3.30.40.10">
    <property type="entry name" value="Zinc/RING finger domain, C3HC4 (zinc finger)"/>
    <property type="match status" value="1"/>
</dbReference>
<keyword evidence="2 4" id="KW-0863">Zinc-finger</keyword>
<dbReference type="PANTHER" id="PTHR45969">
    <property type="entry name" value="RING ZINC FINGER PROTEIN-RELATED"/>
    <property type="match status" value="1"/>
</dbReference>
<feature type="compositionally biased region" description="Acidic residues" evidence="5">
    <location>
        <begin position="347"/>
        <end position="358"/>
    </location>
</feature>
<dbReference type="EMBL" id="HBIZ01017354">
    <property type="protein sequence ID" value="CAE0758216.1"/>
    <property type="molecule type" value="Transcribed_RNA"/>
</dbReference>
<dbReference type="InterPro" id="IPR013083">
    <property type="entry name" value="Znf_RING/FYVE/PHD"/>
</dbReference>